<dbReference type="Pfam" id="PF00270">
    <property type="entry name" value="DEAD"/>
    <property type="match status" value="1"/>
</dbReference>
<feature type="domain" description="DEAD-box RNA helicase Q" evidence="10">
    <location>
        <begin position="1"/>
        <end position="29"/>
    </location>
</feature>
<dbReference type="CDD" id="cd00268">
    <property type="entry name" value="DEADc"/>
    <property type="match status" value="1"/>
</dbReference>
<evidence type="ECO:0000313" key="11">
    <source>
        <dbReference type="EMBL" id="BAC90266.1"/>
    </source>
</evidence>
<dbReference type="InterPro" id="IPR001650">
    <property type="entry name" value="Helicase_C-like"/>
</dbReference>
<dbReference type="InterPro" id="IPR014014">
    <property type="entry name" value="RNA_helicase_DEAD_Q_motif"/>
</dbReference>
<dbReference type="SMART" id="SM00490">
    <property type="entry name" value="HELICc"/>
    <property type="match status" value="1"/>
</dbReference>
<dbReference type="InterPro" id="IPR050079">
    <property type="entry name" value="DEAD_box_RNA_helicase"/>
</dbReference>
<dbReference type="PATRIC" id="fig|251221.4.peg.2363"/>
<evidence type="ECO:0000256" key="7">
    <source>
        <dbReference type="RuleBase" id="RU000492"/>
    </source>
</evidence>
<keyword evidence="2 7" id="KW-0378">Hydrolase</keyword>
<dbReference type="STRING" id="251221.gene:10759820"/>
<protein>
    <submittedName>
        <fullName evidence="11">Gll2325 protein</fullName>
    </submittedName>
</protein>
<dbReference type="RefSeq" id="WP_011142321.1">
    <property type="nucleotide sequence ID" value="NC_005125.1"/>
</dbReference>
<dbReference type="PANTHER" id="PTHR47959:SF13">
    <property type="entry name" value="ATP-DEPENDENT RNA HELICASE RHLE"/>
    <property type="match status" value="1"/>
</dbReference>
<evidence type="ECO:0000256" key="4">
    <source>
        <dbReference type="ARBA" id="ARBA00022840"/>
    </source>
</evidence>
<keyword evidence="4 7" id="KW-0067">ATP-binding</keyword>
<gene>
    <name evidence="11" type="ordered locus">gll2325</name>
</gene>
<dbReference type="PANTHER" id="PTHR47959">
    <property type="entry name" value="ATP-DEPENDENT RNA HELICASE RHLE-RELATED"/>
    <property type="match status" value="1"/>
</dbReference>
<dbReference type="AlphaFoldDB" id="Q7NI59"/>
<keyword evidence="1 7" id="KW-0547">Nucleotide-binding</keyword>
<organism evidence="11 12">
    <name type="scientific">Gloeobacter violaceus (strain ATCC 29082 / PCC 7421)</name>
    <dbReference type="NCBI Taxonomy" id="251221"/>
    <lineage>
        <taxon>Bacteria</taxon>
        <taxon>Bacillati</taxon>
        <taxon>Cyanobacteriota</taxon>
        <taxon>Cyanophyceae</taxon>
        <taxon>Gloeobacterales</taxon>
        <taxon>Gloeobacteraceae</taxon>
        <taxon>Gloeobacter</taxon>
    </lineage>
</organism>
<dbReference type="GO" id="GO:0005524">
    <property type="term" value="F:ATP binding"/>
    <property type="evidence" value="ECO:0007669"/>
    <property type="project" value="UniProtKB-KW"/>
</dbReference>
<dbReference type="OrthoDB" id="9805696at2"/>
<dbReference type="PROSITE" id="PS51195">
    <property type="entry name" value="Q_MOTIF"/>
    <property type="match status" value="1"/>
</dbReference>
<dbReference type="PROSITE" id="PS00039">
    <property type="entry name" value="DEAD_ATP_HELICASE"/>
    <property type="match status" value="1"/>
</dbReference>
<reference evidence="11 12" key="2">
    <citation type="journal article" date="2003" name="DNA Res.">
        <title>Complete genome structure of Gloeobacter violaceus PCC 7421, a cyanobacterium that lacks thylakoids (supplement).</title>
        <authorList>
            <person name="Nakamura Y."/>
            <person name="Kaneko T."/>
            <person name="Sato S."/>
            <person name="Mimuro M."/>
            <person name="Miyashita H."/>
            <person name="Tsuchiya T."/>
            <person name="Sasamoto S."/>
            <person name="Watanabe A."/>
            <person name="Kawashima K."/>
            <person name="Kishida Y."/>
            <person name="Kiyokawa C."/>
            <person name="Kohara M."/>
            <person name="Matsumoto M."/>
            <person name="Matsuno A."/>
            <person name="Nakazaki N."/>
            <person name="Shimpo S."/>
            <person name="Takeuchi C."/>
            <person name="Yamada M."/>
            <person name="Tabata S."/>
        </authorList>
    </citation>
    <scope>NUCLEOTIDE SEQUENCE [LARGE SCALE GENOMIC DNA]</scope>
    <source>
        <strain evidence="12">ATCC 29082 / PCC 7421</strain>
    </source>
</reference>
<evidence type="ECO:0000256" key="3">
    <source>
        <dbReference type="ARBA" id="ARBA00022806"/>
    </source>
</evidence>
<dbReference type="Pfam" id="PF00271">
    <property type="entry name" value="Helicase_C"/>
    <property type="match status" value="1"/>
</dbReference>
<evidence type="ECO:0000256" key="6">
    <source>
        <dbReference type="PROSITE-ProRule" id="PRU00552"/>
    </source>
</evidence>
<comment type="similarity">
    <text evidence="5 7">Belongs to the DEAD box helicase family.</text>
</comment>
<evidence type="ECO:0000259" key="8">
    <source>
        <dbReference type="PROSITE" id="PS51192"/>
    </source>
</evidence>
<sequence>MTFADLQLHPDLVRAVEQLGFTQPTPIQTLAIPPALAGRDVLACAMTGSGKTAAFLLPILQQLIAQPRSTTRALVLTPTRELAGQIEMHLGQLARYSALRGASIIGGVSPEPQARAFHKGVEVLIGTPGRLLDHFDQPYARLANLEILVLDEADRMLEMGFLPDIRRILRHTGHRRQTLFFSATMPGPIAKLATEILRNPVTLNQERKAAPAVGITHSVYPVAQNLKSKFLLELLEREGMRQVIVFTRTKHRANRLSEYLSKARISCERIHGNRSQGQRTEALAGFKSGKYRVLVATDIASRGIDIEALGHVVNFDVPQAAEDYIHRVGRTARAERTGDAFTFVSPEEEDQLRAIERAIGKRLPRLTLLNFDYAVAPQGSRLSG</sequence>
<proteinExistence type="inferred from homology"/>
<reference evidence="11 12" key="1">
    <citation type="journal article" date="2003" name="DNA Res.">
        <title>Complete genome structure of Gloeobacter violaceus PCC 7421, a cyanobacterium that lacks thylakoids.</title>
        <authorList>
            <person name="Nakamura Y."/>
            <person name="Kaneko T."/>
            <person name="Sato S."/>
            <person name="Mimuro M."/>
            <person name="Miyashita H."/>
            <person name="Tsuchiya T."/>
            <person name="Sasamoto S."/>
            <person name="Watanabe A."/>
            <person name="Kawashima K."/>
            <person name="Kishida Y."/>
            <person name="Kiyokawa C."/>
            <person name="Kohara M."/>
            <person name="Matsumoto M."/>
            <person name="Matsuno A."/>
            <person name="Nakazaki N."/>
            <person name="Shimpo S."/>
            <person name="Takeuchi C."/>
            <person name="Yamada M."/>
            <person name="Tabata S."/>
        </authorList>
    </citation>
    <scope>NUCLEOTIDE SEQUENCE [LARGE SCALE GENOMIC DNA]</scope>
    <source>
        <strain evidence="12">ATCC 29082 / PCC 7421</strain>
    </source>
</reference>
<dbReference type="GO" id="GO:0003676">
    <property type="term" value="F:nucleic acid binding"/>
    <property type="evidence" value="ECO:0007669"/>
    <property type="project" value="InterPro"/>
</dbReference>
<evidence type="ECO:0000313" key="12">
    <source>
        <dbReference type="Proteomes" id="UP000000557"/>
    </source>
</evidence>
<dbReference type="InterPro" id="IPR027417">
    <property type="entry name" value="P-loop_NTPase"/>
</dbReference>
<dbReference type="eggNOG" id="COG0513">
    <property type="taxonomic scope" value="Bacteria"/>
</dbReference>
<dbReference type="PROSITE" id="PS51194">
    <property type="entry name" value="HELICASE_CTER"/>
    <property type="match status" value="1"/>
</dbReference>
<name>Q7NI59_GLOVI</name>
<feature type="domain" description="Helicase ATP-binding" evidence="8">
    <location>
        <begin position="32"/>
        <end position="203"/>
    </location>
</feature>
<accession>Q7NI59</accession>
<dbReference type="GO" id="GO:0003724">
    <property type="term" value="F:RNA helicase activity"/>
    <property type="evidence" value="ECO:0000318"/>
    <property type="project" value="GO_Central"/>
</dbReference>
<dbReference type="InterPro" id="IPR000629">
    <property type="entry name" value="RNA-helicase_DEAD-box_CS"/>
</dbReference>
<dbReference type="Proteomes" id="UP000000557">
    <property type="component" value="Chromosome"/>
</dbReference>
<feature type="domain" description="Helicase C-terminal" evidence="9">
    <location>
        <begin position="226"/>
        <end position="374"/>
    </location>
</feature>
<dbReference type="InterPro" id="IPR044742">
    <property type="entry name" value="DEAD/DEAH_RhlB"/>
</dbReference>
<dbReference type="SUPFAM" id="SSF52540">
    <property type="entry name" value="P-loop containing nucleoside triphosphate hydrolases"/>
    <property type="match status" value="1"/>
</dbReference>
<dbReference type="PROSITE" id="PS51192">
    <property type="entry name" value="HELICASE_ATP_BIND_1"/>
    <property type="match status" value="1"/>
</dbReference>
<evidence type="ECO:0000256" key="1">
    <source>
        <dbReference type="ARBA" id="ARBA00022741"/>
    </source>
</evidence>
<dbReference type="PhylomeDB" id="Q7NI59"/>
<dbReference type="GO" id="GO:0016787">
    <property type="term" value="F:hydrolase activity"/>
    <property type="evidence" value="ECO:0007669"/>
    <property type="project" value="UniProtKB-KW"/>
</dbReference>
<evidence type="ECO:0000256" key="2">
    <source>
        <dbReference type="ARBA" id="ARBA00022801"/>
    </source>
</evidence>
<dbReference type="KEGG" id="gvi:gll2325"/>
<dbReference type="SMART" id="SM00487">
    <property type="entry name" value="DEXDc"/>
    <property type="match status" value="1"/>
</dbReference>
<dbReference type="CDD" id="cd18787">
    <property type="entry name" value="SF2_C_DEAD"/>
    <property type="match status" value="1"/>
</dbReference>
<dbReference type="EMBL" id="BA000045">
    <property type="protein sequence ID" value="BAC90266.1"/>
    <property type="molecule type" value="Genomic_DNA"/>
</dbReference>
<dbReference type="InParanoid" id="Q7NI59"/>
<keyword evidence="12" id="KW-1185">Reference proteome</keyword>
<keyword evidence="3 7" id="KW-0347">Helicase</keyword>
<dbReference type="Gene3D" id="3.40.50.300">
    <property type="entry name" value="P-loop containing nucleotide triphosphate hydrolases"/>
    <property type="match status" value="2"/>
</dbReference>
<dbReference type="InterPro" id="IPR014001">
    <property type="entry name" value="Helicase_ATP-bd"/>
</dbReference>
<evidence type="ECO:0000259" key="10">
    <source>
        <dbReference type="PROSITE" id="PS51195"/>
    </source>
</evidence>
<feature type="short sequence motif" description="Q motif" evidence="6">
    <location>
        <begin position="1"/>
        <end position="29"/>
    </location>
</feature>
<dbReference type="HOGENOM" id="CLU_003041_28_3_3"/>
<dbReference type="GO" id="GO:0005829">
    <property type="term" value="C:cytosol"/>
    <property type="evidence" value="ECO:0000318"/>
    <property type="project" value="GO_Central"/>
</dbReference>
<dbReference type="EnsemblBacteria" id="BAC90266">
    <property type="protein sequence ID" value="BAC90266"/>
    <property type="gene ID" value="BAC90266"/>
</dbReference>
<evidence type="ECO:0000256" key="5">
    <source>
        <dbReference type="ARBA" id="ARBA00038437"/>
    </source>
</evidence>
<evidence type="ECO:0000259" key="9">
    <source>
        <dbReference type="PROSITE" id="PS51194"/>
    </source>
</evidence>
<dbReference type="InterPro" id="IPR011545">
    <property type="entry name" value="DEAD/DEAH_box_helicase_dom"/>
</dbReference>